<feature type="compositionally biased region" description="Basic and acidic residues" evidence="5">
    <location>
        <begin position="840"/>
        <end position="854"/>
    </location>
</feature>
<feature type="region of interest" description="Disordered" evidence="5">
    <location>
        <begin position="584"/>
        <end position="614"/>
    </location>
</feature>
<dbReference type="GO" id="GO:0016604">
    <property type="term" value="C:nuclear body"/>
    <property type="evidence" value="ECO:0007669"/>
    <property type="project" value="TreeGrafter"/>
</dbReference>
<evidence type="ECO:0000256" key="1">
    <source>
        <dbReference type="ARBA" id="ARBA00004123"/>
    </source>
</evidence>
<dbReference type="GO" id="GO:0003723">
    <property type="term" value="F:RNA binding"/>
    <property type="evidence" value="ECO:0007669"/>
    <property type="project" value="InterPro"/>
</dbReference>
<organism evidence="7 8">
    <name type="scientific">Tremella mesenterica</name>
    <name type="common">Jelly fungus</name>
    <dbReference type="NCBI Taxonomy" id="5217"/>
    <lineage>
        <taxon>Eukaryota</taxon>
        <taxon>Fungi</taxon>
        <taxon>Dikarya</taxon>
        <taxon>Basidiomycota</taxon>
        <taxon>Agaricomycotina</taxon>
        <taxon>Tremellomycetes</taxon>
        <taxon>Tremellales</taxon>
        <taxon>Tremellaceae</taxon>
        <taxon>Tremella</taxon>
    </lineage>
</organism>
<feature type="region of interest" description="Disordered" evidence="5">
    <location>
        <begin position="410"/>
        <end position="432"/>
    </location>
</feature>
<evidence type="ECO:0000256" key="2">
    <source>
        <dbReference type="ARBA" id="ARBA00005407"/>
    </source>
</evidence>
<dbReference type="Pfam" id="PF04959">
    <property type="entry name" value="ARS2"/>
    <property type="match status" value="1"/>
</dbReference>
<dbReference type="PANTHER" id="PTHR13165:SF0">
    <property type="entry name" value="SERRATE RNA EFFECTOR MOLECULE HOMOLOG"/>
    <property type="match status" value="1"/>
</dbReference>
<evidence type="ECO:0000256" key="4">
    <source>
        <dbReference type="PROSITE-ProRule" id="PRU00042"/>
    </source>
</evidence>
<dbReference type="InParanoid" id="A0A4V1M4K9"/>
<dbReference type="GO" id="GO:0016070">
    <property type="term" value="P:RNA metabolic process"/>
    <property type="evidence" value="ECO:0007669"/>
    <property type="project" value="UniProtKB-ARBA"/>
</dbReference>
<sequence>MPPGPPARYDRERDDRDRREFPIRDRDRDFPRRDLDPDPDLERWERRLDRDDYERGRGFSSEPYDRGKRRRSPSPGGPSHRARLYSPSPPRPPPPPQHKLPDPASLDYLLNFRQFSEWFRAEHPMTAQQDHEEVAKRQEEAEQTGTVLREKVGMAKRYERYRKEYHSRQLYALFLTHRDSPWFKEKYSNDREYVALRKRWSKEGRTLTSIVYAAKLKNGEMDDVSFDLTGEVALPRASFTAHETEDTEKHGIHRRGIQEHDEPDGLDRALDEAPQDDAMRMEVAPKERQIFVKTVPPSSSRRELEELFAQCEGFQYLALTEPQIKKSFHRVAWAQFAEGVDVKEVVDKLDGSKLDNFTFHMGVNSAPVLGRIRVTHPIANTLERLEIDGENAQQLALKFEAEMAAQGPITRAPDSTEREEKVKGETGEEKSVKVEGVQANHMKADETPISNPPEKISDLVQATIDRVLDSEGLTSKGLNQEQQIRKAKIILDQWISYLRNGLSTCYYCVAPMVFPEELQRKCIAHMRPRILEPPELASNKEASNSPTPEFKDAKEELDVKMETENGEVPSNGVKAEPMDVSGIAGEEPEREVRDDETKLVDSPMKKSKLHDRLAPKRSSDERWVESLETKLKPLLGEVNVTEYGGRDLEEETKRLAAPLIRQEEVSKYRCKECNKLFKAPEYVMKHVLSKHTEIAKPRLDELAEFNNFVLDPQRLQPSAQTPVTVDDRLPPKPVFNPSLPLPLPMPMNMPMNQNGLQGQNGFPPNPVMQQQMMMMLQMQQMMMAAQGGINPLGAVGPGGMGIPGQSLAQRMGGFAPNNTRPGRVGTGGGTGLAIPMGGEEDPRARRGRVSYKDLDEVESGVGDGGLPY</sequence>
<feature type="region of interest" description="Disordered" evidence="5">
    <location>
        <begin position="1"/>
        <end position="104"/>
    </location>
</feature>
<keyword evidence="4" id="KW-0863">Zinc-finger</keyword>
<dbReference type="InterPro" id="IPR000504">
    <property type="entry name" value="RRM_dom"/>
</dbReference>
<feature type="compositionally biased region" description="Basic and acidic residues" evidence="5">
    <location>
        <begin position="590"/>
        <end position="599"/>
    </location>
</feature>
<feature type="compositionally biased region" description="Basic and acidic residues" evidence="5">
    <location>
        <begin position="414"/>
        <end position="432"/>
    </location>
</feature>
<feature type="compositionally biased region" description="Basic and acidic residues" evidence="5">
    <location>
        <begin position="242"/>
        <end position="267"/>
    </location>
</feature>
<reference evidence="7 8" key="1">
    <citation type="submission" date="2016-06" db="EMBL/GenBank/DDBJ databases">
        <title>Evolution of pathogenesis and genome organization in the Tremellales.</title>
        <authorList>
            <person name="Cuomo C."/>
            <person name="Litvintseva A."/>
            <person name="Heitman J."/>
            <person name="Chen Y."/>
            <person name="Sun S."/>
            <person name="Springer D."/>
            <person name="Dromer F."/>
            <person name="Young S."/>
            <person name="Zeng Q."/>
            <person name="Chapman S."/>
            <person name="Gujja S."/>
            <person name="Saif S."/>
            <person name="Birren B."/>
        </authorList>
    </citation>
    <scope>NUCLEOTIDE SEQUENCE [LARGE SCALE GENOMIC DNA]</scope>
    <source>
        <strain evidence="7 8">ATCC 28783</strain>
    </source>
</reference>
<feature type="domain" description="C2H2-type" evidence="6">
    <location>
        <begin position="668"/>
        <end position="692"/>
    </location>
</feature>
<dbReference type="PROSITE" id="PS00028">
    <property type="entry name" value="ZINC_FINGER_C2H2_1"/>
    <property type="match status" value="1"/>
</dbReference>
<dbReference type="AlphaFoldDB" id="A0A4V1M4K9"/>
<dbReference type="InterPro" id="IPR035979">
    <property type="entry name" value="RBD_domain_sf"/>
</dbReference>
<gene>
    <name evidence="7" type="ORF">M231_01979</name>
</gene>
<protein>
    <recommendedName>
        <fullName evidence="6">C2H2-type domain-containing protein</fullName>
    </recommendedName>
</protein>
<keyword evidence="4" id="KW-0479">Metal-binding</keyword>
<keyword evidence="4" id="KW-0862">Zinc</keyword>
<proteinExistence type="inferred from homology"/>
<dbReference type="EMBL" id="SDIL01000015">
    <property type="protein sequence ID" value="RXK40727.1"/>
    <property type="molecule type" value="Genomic_DNA"/>
</dbReference>
<comment type="subcellular location">
    <subcellularLocation>
        <location evidence="1">Nucleus</location>
    </subcellularLocation>
</comment>
<dbReference type="Proteomes" id="UP000289152">
    <property type="component" value="Unassembled WGS sequence"/>
</dbReference>
<dbReference type="SUPFAM" id="SSF54928">
    <property type="entry name" value="RNA-binding domain, RBD"/>
    <property type="match status" value="1"/>
</dbReference>
<dbReference type="CDD" id="cd00590">
    <property type="entry name" value="RRM_SF"/>
    <property type="match status" value="1"/>
</dbReference>
<keyword evidence="3" id="KW-0539">Nucleus</keyword>
<dbReference type="InterPro" id="IPR039727">
    <property type="entry name" value="SE/Ars2"/>
</dbReference>
<evidence type="ECO:0000256" key="3">
    <source>
        <dbReference type="ARBA" id="ARBA00023242"/>
    </source>
</evidence>
<evidence type="ECO:0000259" key="6">
    <source>
        <dbReference type="PROSITE" id="PS50157"/>
    </source>
</evidence>
<feature type="compositionally biased region" description="Pro residues" evidence="5">
    <location>
        <begin position="87"/>
        <end position="98"/>
    </location>
</feature>
<dbReference type="PANTHER" id="PTHR13165">
    <property type="entry name" value="ARSENITE-RESISTANCE PROTEIN 2"/>
    <property type="match status" value="1"/>
</dbReference>
<dbReference type="GO" id="GO:0031047">
    <property type="term" value="P:regulatory ncRNA-mediated gene silencing"/>
    <property type="evidence" value="ECO:0007669"/>
    <property type="project" value="UniProtKB-ARBA"/>
</dbReference>
<dbReference type="InterPro" id="IPR007042">
    <property type="entry name" value="SERRATE/Ars2_C"/>
</dbReference>
<dbReference type="InterPro" id="IPR013087">
    <property type="entry name" value="Znf_C2H2_type"/>
</dbReference>
<keyword evidence="8" id="KW-1185">Reference proteome</keyword>
<dbReference type="OrthoDB" id="342064at2759"/>
<comment type="caution">
    <text evidence="7">The sequence shown here is derived from an EMBL/GenBank/DDBJ whole genome shotgun (WGS) entry which is preliminary data.</text>
</comment>
<evidence type="ECO:0000313" key="7">
    <source>
        <dbReference type="EMBL" id="RXK40727.1"/>
    </source>
</evidence>
<evidence type="ECO:0000313" key="8">
    <source>
        <dbReference type="Proteomes" id="UP000289152"/>
    </source>
</evidence>
<feature type="region of interest" description="Disordered" evidence="5">
    <location>
        <begin position="239"/>
        <end position="267"/>
    </location>
</feature>
<dbReference type="GO" id="GO:0008270">
    <property type="term" value="F:zinc ion binding"/>
    <property type="evidence" value="ECO:0007669"/>
    <property type="project" value="UniProtKB-KW"/>
</dbReference>
<feature type="compositionally biased region" description="Basic and acidic residues" evidence="5">
    <location>
        <begin position="8"/>
        <end position="57"/>
    </location>
</feature>
<comment type="similarity">
    <text evidence="2">Belongs to the ARS2 family.</text>
</comment>
<dbReference type="PROSITE" id="PS50157">
    <property type="entry name" value="ZINC_FINGER_C2H2_2"/>
    <property type="match status" value="1"/>
</dbReference>
<name>A0A4V1M4K9_TREME</name>
<dbReference type="Pfam" id="PF00076">
    <property type="entry name" value="RRM_1"/>
    <property type="match status" value="1"/>
</dbReference>
<dbReference type="Pfam" id="PF12066">
    <property type="entry name" value="SERRATE_Ars2_N"/>
    <property type="match status" value="1"/>
</dbReference>
<dbReference type="InterPro" id="IPR012677">
    <property type="entry name" value="Nucleotide-bd_a/b_plait_sf"/>
</dbReference>
<dbReference type="InterPro" id="IPR021933">
    <property type="entry name" value="SERRATE/Ars2_N"/>
</dbReference>
<dbReference type="Gene3D" id="3.30.70.330">
    <property type="match status" value="1"/>
</dbReference>
<feature type="region of interest" description="Disordered" evidence="5">
    <location>
        <begin position="817"/>
        <end position="868"/>
    </location>
</feature>
<evidence type="ECO:0000256" key="5">
    <source>
        <dbReference type="SAM" id="MobiDB-lite"/>
    </source>
</evidence>
<dbReference type="VEuPathDB" id="FungiDB:TREMEDRAFT_73061"/>
<accession>A0A4V1M4K9</accession>
<dbReference type="STRING" id="5217.A0A4V1M4K9"/>